<gene>
    <name evidence="1" type="ORF">DFR28_102506</name>
</gene>
<dbReference type="CDD" id="cd20169">
    <property type="entry name" value="Peptidase_M90_mtfA"/>
    <property type="match status" value="1"/>
</dbReference>
<dbReference type="InterPro" id="IPR042252">
    <property type="entry name" value="MtfA_N"/>
</dbReference>
<protein>
    <recommendedName>
        <fullName evidence="3">Peptidase</fullName>
    </recommendedName>
</protein>
<dbReference type="Gene3D" id="1.10.472.150">
    <property type="entry name" value="Glucose-regulated metallo-peptidase M90, N-terminal domain"/>
    <property type="match status" value="1"/>
</dbReference>
<evidence type="ECO:0008006" key="3">
    <source>
        <dbReference type="Google" id="ProtNLM"/>
    </source>
</evidence>
<dbReference type="GO" id="GO:0004177">
    <property type="term" value="F:aminopeptidase activity"/>
    <property type="evidence" value="ECO:0007669"/>
    <property type="project" value="TreeGrafter"/>
</dbReference>
<dbReference type="SUPFAM" id="SSF103642">
    <property type="entry name" value="Sec-C motif"/>
    <property type="match status" value="1"/>
</dbReference>
<dbReference type="EMBL" id="QNRT01000002">
    <property type="protein sequence ID" value="RBP51087.1"/>
    <property type="molecule type" value="Genomic_DNA"/>
</dbReference>
<proteinExistence type="predicted"/>
<dbReference type="InterPro" id="IPR010384">
    <property type="entry name" value="MtfA_fam"/>
</dbReference>
<dbReference type="AlphaFoldDB" id="A0A395JMM9"/>
<dbReference type="OrthoDB" id="570299at2"/>
<dbReference type="PANTHER" id="PTHR30164:SF2">
    <property type="entry name" value="PROTEIN MTFA"/>
    <property type="match status" value="1"/>
</dbReference>
<dbReference type="Gene3D" id="3.40.390.10">
    <property type="entry name" value="Collagenase (Catalytic Domain)"/>
    <property type="match status" value="1"/>
</dbReference>
<reference evidence="1 2" key="1">
    <citation type="submission" date="2018-06" db="EMBL/GenBank/DDBJ databases">
        <title>Genomic Encyclopedia of Type Strains, Phase IV (KMG-IV): sequencing the most valuable type-strain genomes for metagenomic binning, comparative biology and taxonomic classification.</title>
        <authorList>
            <person name="Goeker M."/>
        </authorList>
    </citation>
    <scope>NUCLEOTIDE SEQUENCE [LARGE SCALE GENOMIC DNA]</scope>
    <source>
        <strain evidence="1 2">DSM 24032</strain>
    </source>
</reference>
<accession>A0A395JMM9</accession>
<dbReference type="RefSeq" id="WP_113953883.1">
    <property type="nucleotide sequence ID" value="NZ_QNRT01000002.1"/>
</dbReference>
<dbReference type="Proteomes" id="UP000253083">
    <property type="component" value="Unassembled WGS sequence"/>
</dbReference>
<dbReference type="InterPro" id="IPR004027">
    <property type="entry name" value="SEC_C_motif"/>
</dbReference>
<dbReference type="InParanoid" id="A0A395JMM9"/>
<dbReference type="Pfam" id="PF06167">
    <property type="entry name" value="Peptidase_M90"/>
    <property type="match status" value="1"/>
</dbReference>
<dbReference type="GO" id="GO:0008237">
    <property type="term" value="F:metallopeptidase activity"/>
    <property type="evidence" value="ECO:0007669"/>
    <property type="project" value="InterPro"/>
</dbReference>
<dbReference type="SUPFAM" id="SSF55486">
    <property type="entry name" value="Metalloproteases ('zincins'), catalytic domain"/>
    <property type="match status" value="1"/>
</dbReference>
<dbReference type="Pfam" id="PF02810">
    <property type="entry name" value="SEC-C"/>
    <property type="match status" value="1"/>
</dbReference>
<evidence type="ECO:0000313" key="2">
    <source>
        <dbReference type="Proteomes" id="UP000253083"/>
    </source>
</evidence>
<name>A0A395JMM9_9GAMM</name>
<comment type="caution">
    <text evidence="1">The sequence shown here is derived from an EMBL/GenBank/DDBJ whole genome shotgun (WGS) entry which is preliminary data.</text>
</comment>
<sequence length="328" mass="36953">MGQASIYQRSAGLPLPRYLPVQQLPFPRSNDYNAVIPFSIIGSASNATHLPMFSFLNQLFSSLFFSTPVPAKLNQQHRAFLTSTVSFYAALNASERLEFESRCVSFIQSTVFIGHQLEVSDEDKLLVAAGSVILAWGFPQWHYVKVGTVYLVATTIGQEVTQDSGSAITGMVGTQHLSNKLFLSQPALHQGFSNDRDKRNVAIHEFAHLIDLADGDIDGLPQQLTEHSFALPWLDLVKQKISDINQRKSDIRDYGATNNAEFFAVISEYFFERPKLLKRKHPEIYQALQKFYRQDRAAVQQTLRIRKKAPCPCGSGKRFKRCCMLSET</sequence>
<dbReference type="InterPro" id="IPR024079">
    <property type="entry name" value="MetalloPept_cat_dom_sf"/>
</dbReference>
<dbReference type="GO" id="GO:0005829">
    <property type="term" value="C:cytosol"/>
    <property type="evidence" value="ECO:0007669"/>
    <property type="project" value="TreeGrafter"/>
</dbReference>
<dbReference type="PANTHER" id="PTHR30164">
    <property type="entry name" value="MTFA PEPTIDASE"/>
    <property type="match status" value="1"/>
</dbReference>
<evidence type="ECO:0000313" key="1">
    <source>
        <dbReference type="EMBL" id="RBP51087.1"/>
    </source>
</evidence>
<organism evidence="1 2">
    <name type="scientific">Arenicella xantha</name>
    <dbReference type="NCBI Taxonomy" id="644221"/>
    <lineage>
        <taxon>Bacteria</taxon>
        <taxon>Pseudomonadati</taxon>
        <taxon>Pseudomonadota</taxon>
        <taxon>Gammaproteobacteria</taxon>
        <taxon>Arenicellales</taxon>
        <taxon>Arenicellaceae</taxon>
        <taxon>Arenicella</taxon>
    </lineage>
</organism>
<keyword evidence="2" id="KW-1185">Reference proteome</keyword>